<evidence type="ECO:0000256" key="5">
    <source>
        <dbReference type="ARBA" id="ARBA00026215"/>
    </source>
</evidence>
<dbReference type="AlphaFoldDB" id="A0AAQ4FK56"/>
<evidence type="ECO:0000256" key="3">
    <source>
        <dbReference type="ARBA" id="ARBA00022490"/>
    </source>
</evidence>
<gene>
    <name evidence="6" type="ORF">V5799_022596</name>
</gene>
<reference evidence="6 7" key="1">
    <citation type="journal article" date="2023" name="Arcadia Sci">
        <title>De novo assembly of a long-read Amblyomma americanum tick genome.</title>
        <authorList>
            <person name="Chou S."/>
            <person name="Poskanzer K.E."/>
            <person name="Rollins M."/>
            <person name="Thuy-Boun P.S."/>
        </authorList>
    </citation>
    <scope>NUCLEOTIDE SEQUENCE [LARGE SCALE GENOMIC DNA]</scope>
    <source>
        <strain evidence="6">F_SG_1</strain>
        <tissue evidence="6">Salivary glands</tissue>
    </source>
</reference>
<dbReference type="Pfam" id="PF14996">
    <property type="entry name" value="RMP"/>
    <property type="match status" value="1"/>
</dbReference>
<protein>
    <recommendedName>
        <fullName evidence="5">Cilia- and flagella-associated protein 418</fullName>
    </recommendedName>
</protein>
<organism evidence="6 7">
    <name type="scientific">Amblyomma americanum</name>
    <name type="common">Lone star tick</name>
    <dbReference type="NCBI Taxonomy" id="6943"/>
    <lineage>
        <taxon>Eukaryota</taxon>
        <taxon>Metazoa</taxon>
        <taxon>Ecdysozoa</taxon>
        <taxon>Arthropoda</taxon>
        <taxon>Chelicerata</taxon>
        <taxon>Arachnida</taxon>
        <taxon>Acari</taxon>
        <taxon>Parasitiformes</taxon>
        <taxon>Ixodida</taxon>
        <taxon>Ixodoidea</taxon>
        <taxon>Ixodidae</taxon>
        <taxon>Amblyomminae</taxon>
        <taxon>Amblyomma</taxon>
    </lineage>
</organism>
<dbReference type="GO" id="GO:0005829">
    <property type="term" value="C:cytosol"/>
    <property type="evidence" value="ECO:0007669"/>
    <property type="project" value="TreeGrafter"/>
</dbReference>
<comment type="subcellular location">
    <subcellularLocation>
        <location evidence="2">Cytoplasm</location>
    </subcellularLocation>
    <subcellularLocation>
        <location evidence="1">Photoreceptor inner segment</location>
    </subcellularLocation>
</comment>
<evidence type="ECO:0000256" key="2">
    <source>
        <dbReference type="ARBA" id="ARBA00004496"/>
    </source>
</evidence>
<name>A0AAQ4FK56_AMBAM</name>
<keyword evidence="7" id="KW-1185">Reference proteome</keyword>
<dbReference type="GO" id="GO:0001917">
    <property type="term" value="C:photoreceptor inner segment"/>
    <property type="evidence" value="ECO:0007669"/>
    <property type="project" value="UniProtKB-SubCell"/>
</dbReference>
<evidence type="ECO:0000313" key="6">
    <source>
        <dbReference type="EMBL" id="KAK8787629.1"/>
    </source>
</evidence>
<accession>A0AAQ4FK56</accession>
<evidence type="ECO:0000256" key="4">
    <source>
        <dbReference type="ARBA" id="ARBA00024819"/>
    </source>
</evidence>
<keyword evidence="3" id="KW-0963">Cytoplasm</keyword>
<dbReference type="PANTHER" id="PTHR33958">
    <property type="entry name" value="PROTEIN C8ORF37"/>
    <property type="match status" value="1"/>
</dbReference>
<comment type="function">
    <text evidence="4">May be involved in photoreceptor outer segment disk morphogenesis.</text>
</comment>
<evidence type="ECO:0000313" key="7">
    <source>
        <dbReference type="Proteomes" id="UP001321473"/>
    </source>
</evidence>
<dbReference type="EMBL" id="JARKHS020001629">
    <property type="protein sequence ID" value="KAK8787629.1"/>
    <property type="molecule type" value="Genomic_DNA"/>
</dbReference>
<comment type="caution">
    <text evidence="6">The sequence shown here is derived from an EMBL/GenBank/DDBJ whole genome shotgun (WGS) entry which is preliminary data.</text>
</comment>
<evidence type="ECO:0000256" key="1">
    <source>
        <dbReference type="ARBA" id="ARBA00004437"/>
    </source>
</evidence>
<sequence>MSTSAVGASSDDSIEHAINEICRAPELSVPNSVPAENKLLSRKTAQCFVVYLAGTDVVFGVSTSASKRACSHIHCCRCDFQVAIFEDFAWDQSTDYLFFRNSAPDLNKLRSKLVWKLGRAAISTYILHV</sequence>
<dbReference type="Proteomes" id="UP001321473">
    <property type="component" value="Unassembled WGS sequence"/>
</dbReference>
<dbReference type="InterPro" id="IPR029239">
    <property type="entry name" value="CFAP418"/>
</dbReference>
<dbReference type="PANTHER" id="PTHR33958:SF1">
    <property type="entry name" value="CILIA- AND FLAGELLA-ASSOCIATED PROTEIN 418"/>
    <property type="match status" value="1"/>
</dbReference>
<proteinExistence type="predicted"/>